<accession>A0A6A1VS11</accession>
<proteinExistence type="predicted"/>
<dbReference type="AlphaFoldDB" id="A0A6A1VS11"/>
<dbReference type="PANTHER" id="PTHR33148">
    <property type="entry name" value="PLASTID MOVEMENT IMPAIRED PROTEIN-RELATED"/>
    <property type="match status" value="1"/>
</dbReference>
<organism evidence="1 2">
    <name type="scientific">Morella rubra</name>
    <name type="common">Chinese bayberry</name>
    <dbReference type="NCBI Taxonomy" id="262757"/>
    <lineage>
        <taxon>Eukaryota</taxon>
        <taxon>Viridiplantae</taxon>
        <taxon>Streptophyta</taxon>
        <taxon>Embryophyta</taxon>
        <taxon>Tracheophyta</taxon>
        <taxon>Spermatophyta</taxon>
        <taxon>Magnoliopsida</taxon>
        <taxon>eudicotyledons</taxon>
        <taxon>Gunneridae</taxon>
        <taxon>Pentapetalae</taxon>
        <taxon>rosids</taxon>
        <taxon>fabids</taxon>
        <taxon>Fagales</taxon>
        <taxon>Myricaceae</taxon>
        <taxon>Morella</taxon>
    </lineage>
</organism>
<protein>
    <submittedName>
        <fullName evidence="1">Uncharacterized protein</fullName>
    </submittedName>
</protein>
<dbReference type="Proteomes" id="UP000516437">
    <property type="component" value="Chromosome 4"/>
</dbReference>
<evidence type="ECO:0000313" key="2">
    <source>
        <dbReference type="Proteomes" id="UP000516437"/>
    </source>
</evidence>
<gene>
    <name evidence="1" type="ORF">CJ030_MR4G010544</name>
</gene>
<dbReference type="EMBL" id="RXIC02000022">
    <property type="protein sequence ID" value="KAB1215445.1"/>
    <property type="molecule type" value="Genomic_DNA"/>
</dbReference>
<keyword evidence="2" id="KW-1185">Reference proteome</keyword>
<dbReference type="InterPro" id="IPR025322">
    <property type="entry name" value="PADRE_dom"/>
</dbReference>
<dbReference type="Pfam" id="PF14009">
    <property type="entry name" value="PADRE"/>
    <property type="match status" value="1"/>
</dbReference>
<reference evidence="1 2" key="1">
    <citation type="journal article" date="2019" name="Plant Biotechnol. J.">
        <title>The red bayberry genome and genetic basis of sex determination.</title>
        <authorList>
            <person name="Jia H.M."/>
            <person name="Jia H.J."/>
            <person name="Cai Q.L."/>
            <person name="Wang Y."/>
            <person name="Zhao H.B."/>
            <person name="Yang W.F."/>
            <person name="Wang G.Y."/>
            <person name="Li Y.H."/>
            <person name="Zhan D.L."/>
            <person name="Shen Y.T."/>
            <person name="Niu Q.F."/>
            <person name="Chang L."/>
            <person name="Qiu J."/>
            <person name="Zhao L."/>
            <person name="Xie H.B."/>
            <person name="Fu W.Y."/>
            <person name="Jin J."/>
            <person name="Li X.W."/>
            <person name="Jiao Y."/>
            <person name="Zhou C.C."/>
            <person name="Tu T."/>
            <person name="Chai C.Y."/>
            <person name="Gao J.L."/>
            <person name="Fan L.J."/>
            <person name="van de Weg E."/>
            <person name="Wang J.Y."/>
            <person name="Gao Z.S."/>
        </authorList>
    </citation>
    <scope>NUCLEOTIDE SEQUENCE [LARGE SCALE GENOMIC DNA]</scope>
    <source>
        <tissue evidence="1">Leaves</tissue>
    </source>
</reference>
<evidence type="ECO:0000313" key="1">
    <source>
        <dbReference type="EMBL" id="KAB1215445.1"/>
    </source>
</evidence>
<name>A0A6A1VS11_9ROSI</name>
<dbReference type="OrthoDB" id="1916282at2759"/>
<comment type="caution">
    <text evidence="1">The sequence shown here is derived from an EMBL/GenBank/DDBJ whole genome shotgun (WGS) entry which is preliminary data.</text>
</comment>
<sequence>MGNCSLKGVAGDCYNSIRVLTDSGAVLQFRGPVTARDILNDHPGYGIFRQGHASSQVLDLESLIGGRLYYLLPAAEEQELCKSEVTEQVQNARVIDELEAEWLSISEPAKKSVAAATDVVENLASGSGLEVLPSGGDGVWRVKLVIDTKQLEEILSEQVNTEALIERMRMAASSASSTPKRTKGGWGMGWKPTLSSFFKVPLDNGN</sequence>
<dbReference type="PANTHER" id="PTHR33148:SF33">
    <property type="entry name" value="DUF4228 DOMAIN PROTEIN"/>
    <property type="match status" value="1"/>
</dbReference>